<evidence type="ECO:0000256" key="8">
    <source>
        <dbReference type="SAM" id="Phobius"/>
    </source>
</evidence>
<gene>
    <name evidence="10" type="ORF">GCM10009827_093320</name>
</gene>
<dbReference type="CDD" id="cd17321">
    <property type="entry name" value="MFS_MMR_MDR_like"/>
    <property type="match status" value="1"/>
</dbReference>
<dbReference type="Proteomes" id="UP001501470">
    <property type="component" value="Unassembled WGS sequence"/>
</dbReference>
<feature type="transmembrane region" description="Helical" evidence="8">
    <location>
        <begin position="453"/>
        <end position="472"/>
    </location>
</feature>
<feature type="transmembrane region" description="Helical" evidence="8">
    <location>
        <begin position="86"/>
        <end position="105"/>
    </location>
</feature>
<accession>A0ABN2CHE8</accession>
<feature type="transmembrane region" description="Helical" evidence="8">
    <location>
        <begin position="311"/>
        <end position="332"/>
    </location>
</feature>
<feature type="region of interest" description="Disordered" evidence="7">
    <location>
        <begin position="474"/>
        <end position="505"/>
    </location>
</feature>
<evidence type="ECO:0000313" key="10">
    <source>
        <dbReference type="EMBL" id="GAA1557725.1"/>
    </source>
</evidence>
<dbReference type="InterPro" id="IPR005829">
    <property type="entry name" value="Sugar_transporter_CS"/>
</dbReference>
<feature type="domain" description="Major facilitator superfamily (MFS) profile" evidence="9">
    <location>
        <begin position="20"/>
        <end position="477"/>
    </location>
</feature>
<evidence type="ECO:0000256" key="2">
    <source>
        <dbReference type="ARBA" id="ARBA00022448"/>
    </source>
</evidence>
<evidence type="ECO:0000256" key="4">
    <source>
        <dbReference type="ARBA" id="ARBA00022692"/>
    </source>
</evidence>
<sequence length="505" mass="50974">MAVAEAPPGETGHRGPDWAVLSLLCLGQVMVVLDVSIVNVALPAIRADLGFSDSGLQWVVNAYTLTFAGFLLLGGRAADLFGRRRMFITGLVLFTVASLVGGLAQDELTLIIARGAQGLGGAILSPATLTLLTTTFVEAPKRARAMAAWSAVSGGGAAIGSLLGGVLTDLINWRWILFVNVPIGLAAIVASLRVLPLGRPDPAAGPRRLDLLGSLLVTAGLVAVVYGTVNSQAHGWGDPVTFGPLAVGVVLLAWFVLHEAKVAEAPVVPLRLFASRGITVANLVMFWLGCAVIAHFFFLSLYMQNVLGYDALAAGLAFLPGAIAMTAGAYAGPVLLKRVGVRPLLIGGPLLSGIGLAWLSVIPVRGSYAADLLVPMILVTLGAGIAMTPLAITATSGIPRHEAGLASGVINTTRQVGGSLGLAVLATIGATRAQHLLAAGTAQADAVVSGYRLAFLVGAAFAVVGALTSIAAPGPAPAPAAAPEPAAEPASGPAAAEPAAAKSAS</sequence>
<reference evidence="10 11" key="1">
    <citation type="journal article" date="2019" name="Int. J. Syst. Evol. Microbiol.">
        <title>The Global Catalogue of Microorganisms (GCM) 10K type strain sequencing project: providing services to taxonomists for standard genome sequencing and annotation.</title>
        <authorList>
            <consortium name="The Broad Institute Genomics Platform"/>
            <consortium name="The Broad Institute Genome Sequencing Center for Infectious Disease"/>
            <person name="Wu L."/>
            <person name="Ma J."/>
        </authorList>
    </citation>
    <scope>NUCLEOTIDE SEQUENCE [LARGE SCALE GENOMIC DNA]</scope>
    <source>
        <strain evidence="10 11">JCM 15933</strain>
    </source>
</reference>
<dbReference type="SUPFAM" id="SSF103473">
    <property type="entry name" value="MFS general substrate transporter"/>
    <property type="match status" value="1"/>
</dbReference>
<evidence type="ECO:0000256" key="6">
    <source>
        <dbReference type="ARBA" id="ARBA00023136"/>
    </source>
</evidence>
<dbReference type="Gene3D" id="1.20.1250.20">
    <property type="entry name" value="MFS general substrate transporter like domains"/>
    <property type="match status" value="1"/>
</dbReference>
<dbReference type="PROSITE" id="PS50850">
    <property type="entry name" value="MFS"/>
    <property type="match status" value="1"/>
</dbReference>
<evidence type="ECO:0000256" key="1">
    <source>
        <dbReference type="ARBA" id="ARBA00004651"/>
    </source>
</evidence>
<feature type="transmembrane region" description="Helical" evidence="8">
    <location>
        <begin position="209"/>
        <end position="229"/>
    </location>
</feature>
<dbReference type="EMBL" id="BAAAQD010000026">
    <property type="protein sequence ID" value="GAA1557725.1"/>
    <property type="molecule type" value="Genomic_DNA"/>
</dbReference>
<dbReference type="PANTHER" id="PTHR42718">
    <property type="entry name" value="MAJOR FACILITATOR SUPERFAMILY MULTIDRUG TRANSPORTER MFSC"/>
    <property type="match status" value="1"/>
</dbReference>
<evidence type="ECO:0000313" key="11">
    <source>
        <dbReference type="Proteomes" id="UP001501470"/>
    </source>
</evidence>
<organism evidence="10 11">
    <name type="scientific">Dactylosporangium maewongense</name>
    <dbReference type="NCBI Taxonomy" id="634393"/>
    <lineage>
        <taxon>Bacteria</taxon>
        <taxon>Bacillati</taxon>
        <taxon>Actinomycetota</taxon>
        <taxon>Actinomycetes</taxon>
        <taxon>Micromonosporales</taxon>
        <taxon>Micromonosporaceae</taxon>
        <taxon>Dactylosporangium</taxon>
    </lineage>
</organism>
<name>A0ABN2CHE8_9ACTN</name>
<keyword evidence="4 8" id="KW-0812">Transmembrane</keyword>
<feature type="transmembrane region" description="Helical" evidence="8">
    <location>
        <begin position="344"/>
        <end position="366"/>
    </location>
</feature>
<feature type="transmembrane region" description="Helical" evidence="8">
    <location>
        <begin position="372"/>
        <end position="392"/>
    </location>
</feature>
<comment type="subcellular location">
    <subcellularLocation>
        <location evidence="1">Cell membrane</location>
        <topology evidence="1">Multi-pass membrane protein</topology>
    </subcellularLocation>
</comment>
<evidence type="ECO:0000256" key="7">
    <source>
        <dbReference type="SAM" id="MobiDB-lite"/>
    </source>
</evidence>
<dbReference type="PROSITE" id="PS00216">
    <property type="entry name" value="SUGAR_TRANSPORT_1"/>
    <property type="match status" value="1"/>
</dbReference>
<keyword evidence="5 8" id="KW-1133">Transmembrane helix</keyword>
<keyword evidence="6 8" id="KW-0472">Membrane</keyword>
<dbReference type="InterPro" id="IPR004638">
    <property type="entry name" value="EmrB-like"/>
</dbReference>
<feature type="transmembrane region" description="Helical" evidence="8">
    <location>
        <begin position="111"/>
        <end position="134"/>
    </location>
</feature>
<evidence type="ECO:0000256" key="3">
    <source>
        <dbReference type="ARBA" id="ARBA00022475"/>
    </source>
</evidence>
<keyword evidence="11" id="KW-1185">Reference proteome</keyword>
<protein>
    <submittedName>
        <fullName evidence="10">MFS transporter</fullName>
    </submittedName>
</protein>
<feature type="transmembrane region" description="Helical" evidence="8">
    <location>
        <begin position="56"/>
        <end position="74"/>
    </location>
</feature>
<dbReference type="RefSeq" id="WP_344511034.1">
    <property type="nucleotide sequence ID" value="NZ_BAAAQD010000026.1"/>
</dbReference>
<dbReference type="PANTHER" id="PTHR42718:SF46">
    <property type="entry name" value="BLR6921 PROTEIN"/>
    <property type="match status" value="1"/>
</dbReference>
<evidence type="ECO:0000259" key="9">
    <source>
        <dbReference type="PROSITE" id="PS50850"/>
    </source>
</evidence>
<keyword evidence="2" id="KW-0813">Transport</keyword>
<feature type="transmembrane region" description="Helical" evidence="8">
    <location>
        <begin position="173"/>
        <end position="197"/>
    </location>
</feature>
<feature type="transmembrane region" description="Helical" evidence="8">
    <location>
        <begin position="20"/>
        <end position="44"/>
    </location>
</feature>
<dbReference type="NCBIfam" id="TIGR00711">
    <property type="entry name" value="efflux_EmrB"/>
    <property type="match status" value="1"/>
</dbReference>
<keyword evidence="3" id="KW-1003">Cell membrane</keyword>
<comment type="caution">
    <text evidence="10">The sequence shown here is derived from an EMBL/GenBank/DDBJ whole genome shotgun (WGS) entry which is preliminary data.</text>
</comment>
<dbReference type="InterPro" id="IPR036259">
    <property type="entry name" value="MFS_trans_sf"/>
</dbReference>
<feature type="transmembrane region" description="Helical" evidence="8">
    <location>
        <begin position="146"/>
        <end position="167"/>
    </location>
</feature>
<feature type="compositionally biased region" description="Low complexity" evidence="7">
    <location>
        <begin position="483"/>
        <end position="505"/>
    </location>
</feature>
<dbReference type="InterPro" id="IPR020846">
    <property type="entry name" value="MFS_dom"/>
</dbReference>
<feature type="transmembrane region" description="Helical" evidence="8">
    <location>
        <begin position="241"/>
        <end position="257"/>
    </location>
</feature>
<feature type="transmembrane region" description="Helical" evidence="8">
    <location>
        <begin position="278"/>
        <end position="299"/>
    </location>
</feature>
<dbReference type="Pfam" id="PF07690">
    <property type="entry name" value="MFS_1"/>
    <property type="match status" value="1"/>
</dbReference>
<dbReference type="InterPro" id="IPR011701">
    <property type="entry name" value="MFS"/>
</dbReference>
<dbReference type="Gene3D" id="1.20.1720.10">
    <property type="entry name" value="Multidrug resistance protein D"/>
    <property type="match status" value="1"/>
</dbReference>
<proteinExistence type="predicted"/>
<evidence type="ECO:0000256" key="5">
    <source>
        <dbReference type="ARBA" id="ARBA00022989"/>
    </source>
</evidence>